<dbReference type="InterPro" id="IPR003661">
    <property type="entry name" value="HisK_dim/P_dom"/>
</dbReference>
<organism evidence="10 11">
    <name type="scientific">Methylocella tundrae</name>
    <dbReference type="NCBI Taxonomy" id="227605"/>
    <lineage>
        <taxon>Bacteria</taxon>
        <taxon>Pseudomonadati</taxon>
        <taxon>Pseudomonadota</taxon>
        <taxon>Alphaproteobacteria</taxon>
        <taxon>Hyphomicrobiales</taxon>
        <taxon>Beijerinckiaceae</taxon>
        <taxon>Methylocella</taxon>
    </lineage>
</organism>
<comment type="caution">
    <text evidence="10">The sequence shown here is derived from an EMBL/GenBank/DDBJ whole genome shotgun (WGS) entry which is preliminary data.</text>
</comment>
<evidence type="ECO:0000313" key="10">
    <source>
        <dbReference type="EMBL" id="VTZ48636.1"/>
    </source>
</evidence>
<dbReference type="Pfam" id="PF00989">
    <property type="entry name" value="PAS"/>
    <property type="match status" value="1"/>
</dbReference>
<dbReference type="PRINTS" id="PR00344">
    <property type="entry name" value="BCTRLSENSOR"/>
</dbReference>
<feature type="domain" description="PAS" evidence="9">
    <location>
        <begin position="528"/>
        <end position="598"/>
    </location>
</feature>
<dbReference type="SMART" id="SM00091">
    <property type="entry name" value="PAS"/>
    <property type="match status" value="2"/>
</dbReference>
<dbReference type="PANTHER" id="PTHR43047">
    <property type="entry name" value="TWO-COMPONENT HISTIDINE PROTEIN KINASE"/>
    <property type="match status" value="1"/>
</dbReference>
<dbReference type="InterPro" id="IPR000014">
    <property type="entry name" value="PAS"/>
</dbReference>
<evidence type="ECO:0000256" key="4">
    <source>
        <dbReference type="ARBA" id="ARBA00022679"/>
    </source>
</evidence>
<dbReference type="CDD" id="cd00082">
    <property type="entry name" value="HisKA"/>
    <property type="match status" value="1"/>
</dbReference>
<dbReference type="PROSITE" id="PS50112">
    <property type="entry name" value="PAS"/>
    <property type="match status" value="1"/>
</dbReference>
<name>A0A8B6M1B1_METTU</name>
<dbReference type="InterPro" id="IPR035965">
    <property type="entry name" value="PAS-like_dom_sf"/>
</dbReference>
<dbReference type="GO" id="GO:0000155">
    <property type="term" value="F:phosphorelay sensor kinase activity"/>
    <property type="evidence" value="ECO:0007669"/>
    <property type="project" value="InterPro"/>
</dbReference>
<dbReference type="Pfam" id="PF13426">
    <property type="entry name" value="PAS_9"/>
    <property type="match status" value="1"/>
</dbReference>
<evidence type="ECO:0000256" key="3">
    <source>
        <dbReference type="ARBA" id="ARBA00022553"/>
    </source>
</evidence>
<dbReference type="Gene3D" id="1.10.287.130">
    <property type="match status" value="1"/>
</dbReference>
<evidence type="ECO:0000256" key="2">
    <source>
        <dbReference type="ARBA" id="ARBA00012438"/>
    </source>
</evidence>
<comment type="catalytic activity">
    <reaction evidence="1">
        <text>ATP + protein L-histidine = ADP + protein N-phospho-L-histidine.</text>
        <dbReference type="EC" id="2.7.13.3"/>
    </reaction>
</comment>
<dbReference type="InterPro" id="IPR005467">
    <property type="entry name" value="His_kinase_dom"/>
</dbReference>
<dbReference type="Gene3D" id="3.30.565.10">
    <property type="entry name" value="Histidine kinase-like ATPase, C-terminal domain"/>
    <property type="match status" value="1"/>
</dbReference>
<dbReference type="SMART" id="SM00387">
    <property type="entry name" value="HATPase_c"/>
    <property type="match status" value="1"/>
</dbReference>
<keyword evidence="6" id="KW-0175">Coiled coil</keyword>
<keyword evidence="11" id="KW-1185">Reference proteome</keyword>
<evidence type="ECO:0000256" key="5">
    <source>
        <dbReference type="ARBA" id="ARBA00022777"/>
    </source>
</evidence>
<evidence type="ECO:0000313" key="11">
    <source>
        <dbReference type="Proteomes" id="UP000485880"/>
    </source>
</evidence>
<protein>
    <recommendedName>
        <fullName evidence="2">histidine kinase</fullName>
        <ecNumber evidence="2">2.7.13.3</ecNumber>
    </recommendedName>
</protein>
<dbReference type="NCBIfam" id="TIGR00229">
    <property type="entry name" value="sensory_box"/>
    <property type="match status" value="1"/>
</dbReference>
<feature type="region of interest" description="Disordered" evidence="7">
    <location>
        <begin position="314"/>
        <end position="347"/>
    </location>
</feature>
<dbReference type="InterPro" id="IPR013767">
    <property type="entry name" value="PAS_fold"/>
</dbReference>
<dbReference type="SUPFAM" id="SSF55785">
    <property type="entry name" value="PYP-like sensor domain (PAS domain)"/>
    <property type="match status" value="2"/>
</dbReference>
<feature type="region of interest" description="Disordered" evidence="7">
    <location>
        <begin position="370"/>
        <end position="403"/>
    </location>
</feature>
<feature type="compositionally biased region" description="Basic and acidic residues" evidence="7">
    <location>
        <begin position="377"/>
        <end position="390"/>
    </location>
</feature>
<feature type="coiled-coil region" evidence="6">
    <location>
        <begin position="647"/>
        <end position="677"/>
    </location>
</feature>
<feature type="region of interest" description="Disordered" evidence="7">
    <location>
        <begin position="156"/>
        <end position="180"/>
    </location>
</feature>
<dbReference type="EMBL" id="CABFMQ020000002">
    <property type="protein sequence ID" value="VTZ48636.1"/>
    <property type="molecule type" value="Genomic_DNA"/>
</dbReference>
<dbReference type="InterPro" id="IPR036097">
    <property type="entry name" value="HisK_dim/P_sf"/>
</dbReference>
<keyword evidence="4" id="KW-0808">Transferase</keyword>
<keyword evidence="3" id="KW-0597">Phosphoprotein</keyword>
<dbReference type="InterPro" id="IPR003594">
    <property type="entry name" value="HATPase_dom"/>
</dbReference>
<evidence type="ECO:0000259" key="8">
    <source>
        <dbReference type="PROSITE" id="PS50109"/>
    </source>
</evidence>
<reference evidence="10 11" key="1">
    <citation type="submission" date="2019-05" db="EMBL/GenBank/DDBJ databases">
        <authorList>
            <person name="Farhan Ul Haque M."/>
        </authorList>
    </citation>
    <scope>NUCLEOTIDE SEQUENCE [LARGE SCALE GENOMIC DNA]</scope>
    <source>
        <strain evidence="10">2</strain>
    </source>
</reference>
<feature type="domain" description="Histidine kinase" evidence="8">
    <location>
        <begin position="677"/>
        <end position="896"/>
    </location>
</feature>
<dbReference type="Proteomes" id="UP000485880">
    <property type="component" value="Unassembled WGS sequence"/>
</dbReference>
<evidence type="ECO:0000256" key="7">
    <source>
        <dbReference type="SAM" id="MobiDB-lite"/>
    </source>
</evidence>
<accession>A0A8B6M1B1</accession>
<dbReference type="PROSITE" id="PS50109">
    <property type="entry name" value="HIS_KIN"/>
    <property type="match status" value="1"/>
</dbReference>
<evidence type="ECO:0000259" key="9">
    <source>
        <dbReference type="PROSITE" id="PS50112"/>
    </source>
</evidence>
<dbReference type="AlphaFoldDB" id="A0A8B6M1B1"/>
<dbReference type="InterPro" id="IPR036890">
    <property type="entry name" value="HATPase_C_sf"/>
</dbReference>
<dbReference type="GO" id="GO:0006355">
    <property type="term" value="P:regulation of DNA-templated transcription"/>
    <property type="evidence" value="ECO:0007669"/>
    <property type="project" value="InterPro"/>
</dbReference>
<proteinExistence type="predicted"/>
<feature type="compositionally biased region" description="Basic and acidic residues" evidence="7">
    <location>
        <begin position="332"/>
        <end position="345"/>
    </location>
</feature>
<dbReference type="RefSeq" id="WP_244628807.1">
    <property type="nucleotide sequence ID" value="NZ_CABFMQ020000002.1"/>
</dbReference>
<dbReference type="SUPFAM" id="SSF47384">
    <property type="entry name" value="Homodimeric domain of signal transducing histidine kinase"/>
    <property type="match status" value="1"/>
</dbReference>
<dbReference type="PANTHER" id="PTHR43047:SF72">
    <property type="entry name" value="OSMOSENSING HISTIDINE PROTEIN KINASE SLN1"/>
    <property type="match status" value="1"/>
</dbReference>
<sequence length="902" mass="96457">MTGICFELGLTEDDVAQALRSLSPRLAANTPVLALGGQHAGAPRQAVFASAAIMRLFGATTLAGLSERIGSAARPGAAPIEAANPAAERLRELSETLPLNGPARLERLRFGVGGAPRAITFLCRRLAVKGAPPLFLAAALDSPAYRSDARAAVVSDSSVPGGLSPATDPAASKQDGRENSRYATGFEEIRTRLSRSRRTGADRFLWRTDADGQIVEIGPRLREVIGGTSGDLLGRRLFEAAARFDAQTSRRLAQLMERKESWAGVEIDWPVAGSSAIVPITLAASPSFDPQRRFLGFRGFGLIHLDRFTASRAHEPAAGPEAADVVPLPEPARGERGAARPEAKGVLKGALSPDEQLAFRAIASTLSGVAPPAGARARGEATKGSADQHEPSSGLTGQSERVPAGPQDLVEISLDEAAAFDALPIGILMLCDGAPAFANRFLLDCLGCVDLRGAEAIGAIRAILQRLPNLTQGDGVELRDSSGKPVSLRMRREDLRRGSKKAELVSLLARHDTPRPNADAELRHYQREARELNAILDTAMDGVAVLDAEGRILALNRSGEALFCYDKAEVAGEPFTALIAPESRERAQSYFEGLKSNGVASLLNDGREILGLTRQGGVIPIFMTLGKVGAGSNAASDQRFCALLRDMTHWKKVERELEEARQQAERASALKSDFLAKVSHEIRTPLNAILGFAEVIMEERFGPIGNDRYKDYLKDIHSSGALVMSLVNDLLDLSKIEAGKMELSFESVDVNRIVTECVSIMQPQASRARVIMRLSLAPQLPHIFADERSLRQIVLNLLSNAIKFTQAGGQVIISTALTDANHAALRIRDTGVGMSEDDVEVALEPFRQISSSHVAGGTGLGLPLTKALVEANRASFSIKSKLHEGTLVEVAFPPARVVADRT</sequence>
<dbReference type="Pfam" id="PF02518">
    <property type="entry name" value="HATPase_c"/>
    <property type="match status" value="1"/>
</dbReference>
<dbReference type="InterPro" id="IPR004358">
    <property type="entry name" value="Sig_transdc_His_kin-like_C"/>
</dbReference>
<dbReference type="CDD" id="cd00130">
    <property type="entry name" value="PAS"/>
    <property type="match status" value="2"/>
</dbReference>
<dbReference type="SMART" id="SM00388">
    <property type="entry name" value="HisKA"/>
    <property type="match status" value="1"/>
</dbReference>
<dbReference type="EC" id="2.7.13.3" evidence="2"/>
<evidence type="ECO:0000256" key="6">
    <source>
        <dbReference type="SAM" id="Coils"/>
    </source>
</evidence>
<dbReference type="Pfam" id="PF00512">
    <property type="entry name" value="HisKA"/>
    <property type="match status" value="1"/>
</dbReference>
<dbReference type="Gene3D" id="3.30.450.20">
    <property type="entry name" value="PAS domain"/>
    <property type="match status" value="2"/>
</dbReference>
<evidence type="ECO:0000256" key="1">
    <source>
        <dbReference type="ARBA" id="ARBA00000085"/>
    </source>
</evidence>
<dbReference type="GO" id="GO:0009927">
    <property type="term" value="F:histidine phosphotransfer kinase activity"/>
    <property type="evidence" value="ECO:0007669"/>
    <property type="project" value="TreeGrafter"/>
</dbReference>
<gene>
    <name evidence="10" type="ORF">MPC4_100079</name>
</gene>
<dbReference type="GO" id="GO:0005886">
    <property type="term" value="C:plasma membrane"/>
    <property type="evidence" value="ECO:0007669"/>
    <property type="project" value="TreeGrafter"/>
</dbReference>
<dbReference type="SUPFAM" id="SSF55874">
    <property type="entry name" value="ATPase domain of HSP90 chaperone/DNA topoisomerase II/histidine kinase"/>
    <property type="match status" value="1"/>
</dbReference>
<keyword evidence="5" id="KW-0418">Kinase</keyword>